<dbReference type="PIRSF" id="PIRSF025024">
    <property type="entry name" value="Transcriptional_adaptor_2"/>
    <property type="match status" value="1"/>
</dbReference>
<name>A0ABM1EAV1_PRICU</name>
<proteinExistence type="predicted"/>
<dbReference type="InterPro" id="IPR000433">
    <property type="entry name" value="Znf_ZZ"/>
</dbReference>
<dbReference type="InterPro" id="IPR043145">
    <property type="entry name" value="Znf_ZZ_sf"/>
</dbReference>
<keyword evidence="2" id="KW-0479">Metal-binding</keyword>
<evidence type="ECO:0000256" key="4">
    <source>
        <dbReference type="ARBA" id="ARBA00022833"/>
    </source>
</evidence>
<keyword evidence="5 8" id="KW-0805">Transcription regulation</keyword>
<evidence type="ECO:0000256" key="9">
    <source>
        <dbReference type="PROSITE-ProRule" id="PRU00228"/>
    </source>
</evidence>
<comment type="subcellular location">
    <subcellularLocation>
        <location evidence="1 8">Nucleus</location>
    </subcellularLocation>
</comment>
<protein>
    <recommendedName>
        <fullName evidence="8">Transcriptional adapter</fullName>
    </recommendedName>
</protein>
<evidence type="ECO:0000313" key="15">
    <source>
        <dbReference type="Proteomes" id="UP000695022"/>
    </source>
</evidence>
<dbReference type="PANTHER" id="PTHR12374">
    <property type="entry name" value="TRANSCRIPTIONAL ADAPTOR 2 ADA2 -RELATED"/>
    <property type="match status" value="1"/>
</dbReference>
<keyword evidence="7 8" id="KW-0539">Nucleus</keyword>
<dbReference type="SUPFAM" id="SSF46689">
    <property type="entry name" value="Homeodomain-like"/>
    <property type="match status" value="2"/>
</dbReference>
<organism evidence="15 16">
    <name type="scientific">Priapulus caudatus</name>
    <name type="common">Priapulid worm</name>
    <dbReference type="NCBI Taxonomy" id="37621"/>
    <lineage>
        <taxon>Eukaryota</taxon>
        <taxon>Metazoa</taxon>
        <taxon>Ecdysozoa</taxon>
        <taxon>Scalidophora</taxon>
        <taxon>Priapulida</taxon>
        <taxon>Priapulimorpha</taxon>
        <taxon>Priapulimorphida</taxon>
        <taxon>Priapulidae</taxon>
        <taxon>Priapulus</taxon>
    </lineage>
</organism>
<gene>
    <name evidence="16" type="primary">LOC106810460</name>
</gene>
<evidence type="ECO:0000256" key="10">
    <source>
        <dbReference type="SAM" id="MobiDB-lite"/>
    </source>
</evidence>
<dbReference type="SUPFAM" id="SSF57850">
    <property type="entry name" value="RING/U-box"/>
    <property type="match status" value="1"/>
</dbReference>
<evidence type="ECO:0000256" key="5">
    <source>
        <dbReference type="ARBA" id="ARBA00023015"/>
    </source>
</evidence>
<evidence type="ECO:0000256" key="3">
    <source>
        <dbReference type="ARBA" id="ARBA00022771"/>
    </source>
</evidence>
<dbReference type="Proteomes" id="UP000695022">
    <property type="component" value="Unplaced"/>
</dbReference>
<feature type="region of interest" description="Disordered" evidence="10">
    <location>
        <begin position="328"/>
        <end position="355"/>
    </location>
</feature>
<sequence>MSKQRCTYCQTDVKGVGLKCVDCENFDLCLQCASCGVEIGKHKKNHDYQIVDNGRFSVFDTNSSWTAAEEMLLLDAIEQYGFGNWEDAAAHVGTKTADETRDHYYAFFIHGNIGKVTLPTESAVDVTDHTCPNGGPLSPSLATKVTAADVSPEDQRQLGFMPLREDFEREYDNEAETLVSVLMITHEDDDLDIAVKMAQVDMYVRRLRERVRRKRIVGDFGLVQQFFTASKQKSPVKRKESKEEREFHDKMRPFAQFQSAIEREQFFDDLQHEKKLKSRHKELVRYRKHGITKFSELDDFEKSRLLMEKKKETRKAGGMTIGMSLARRSTSTTSTTMSLKKSAAAAEESGEQKSSLFAKGGGGSNNMGPLEITSQHGNDLLSEREQKLCTAMNLKPAHYVTIKTCLIKESLRKKHGGSLRTHSIEGLSRSNKNRLLSFFAESGWISAC</sequence>
<dbReference type="InterPro" id="IPR055141">
    <property type="entry name" value="TADA2A_B-like_dom"/>
</dbReference>
<dbReference type="PROSITE" id="PS01357">
    <property type="entry name" value="ZF_ZZ_1"/>
    <property type="match status" value="1"/>
</dbReference>
<dbReference type="Gene3D" id="3.30.60.90">
    <property type="match status" value="1"/>
</dbReference>
<keyword evidence="4" id="KW-0862">Zinc</keyword>
<dbReference type="SMART" id="SM00717">
    <property type="entry name" value="SANT"/>
    <property type="match status" value="1"/>
</dbReference>
<dbReference type="Pfam" id="PF25299">
    <property type="entry name" value="ZZ_ADA2"/>
    <property type="match status" value="1"/>
</dbReference>
<dbReference type="PANTHER" id="PTHR12374:SF63">
    <property type="entry name" value="TRANSCRIPTIONAL ADAPTER 2-BETA"/>
    <property type="match status" value="1"/>
</dbReference>
<dbReference type="PROSITE" id="PS51293">
    <property type="entry name" value="SANT"/>
    <property type="match status" value="1"/>
</dbReference>
<evidence type="ECO:0000313" key="16">
    <source>
        <dbReference type="RefSeq" id="XP_014669322.1"/>
    </source>
</evidence>
<dbReference type="Gene3D" id="1.10.10.60">
    <property type="entry name" value="Homeodomain-like"/>
    <property type="match status" value="1"/>
</dbReference>
<evidence type="ECO:0000256" key="8">
    <source>
        <dbReference type="PIRNR" id="PIRNR025024"/>
    </source>
</evidence>
<dbReference type="InterPro" id="IPR016827">
    <property type="entry name" value="Ada2/TADA2"/>
</dbReference>
<dbReference type="PROSITE" id="PS50090">
    <property type="entry name" value="MYB_LIKE"/>
    <property type="match status" value="1"/>
</dbReference>
<keyword evidence="3 9" id="KW-0863">Zinc-finger</keyword>
<dbReference type="PROSITE" id="PS50135">
    <property type="entry name" value="ZF_ZZ_2"/>
    <property type="match status" value="1"/>
</dbReference>
<keyword evidence="15" id="KW-1185">Reference proteome</keyword>
<feature type="domain" description="SANT" evidence="13">
    <location>
        <begin position="60"/>
        <end position="112"/>
    </location>
</feature>
<dbReference type="CDD" id="cd02335">
    <property type="entry name" value="ZZ_ADA2"/>
    <property type="match status" value="1"/>
</dbReference>
<dbReference type="GeneID" id="106810460"/>
<feature type="domain" description="HTH myb-type" evidence="14">
    <location>
        <begin position="64"/>
        <end position="112"/>
    </location>
</feature>
<evidence type="ECO:0000259" key="14">
    <source>
        <dbReference type="PROSITE" id="PS51294"/>
    </source>
</evidence>
<dbReference type="InterPro" id="IPR001005">
    <property type="entry name" value="SANT/Myb"/>
</dbReference>
<evidence type="ECO:0000259" key="12">
    <source>
        <dbReference type="PROSITE" id="PS50135"/>
    </source>
</evidence>
<evidence type="ECO:0000256" key="1">
    <source>
        <dbReference type="ARBA" id="ARBA00004123"/>
    </source>
</evidence>
<evidence type="ECO:0000259" key="13">
    <source>
        <dbReference type="PROSITE" id="PS51293"/>
    </source>
</evidence>
<evidence type="ECO:0000256" key="2">
    <source>
        <dbReference type="ARBA" id="ARBA00022723"/>
    </source>
</evidence>
<dbReference type="Gene3D" id="1.10.10.10">
    <property type="entry name" value="Winged helix-like DNA-binding domain superfamily/Winged helix DNA-binding domain"/>
    <property type="match status" value="1"/>
</dbReference>
<keyword evidence="6 8" id="KW-0804">Transcription</keyword>
<dbReference type="Pfam" id="PF24533">
    <property type="entry name" value="Tri-helical_Ada2b_C"/>
    <property type="match status" value="1"/>
</dbReference>
<feature type="domain" description="Myb-like" evidence="11">
    <location>
        <begin position="63"/>
        <end position="108"/>
    </location>
</feature>
<evidence type="ECO:0000259" key="11">
    <source>
        <dbReference type="PROSITE" id="PS50090"/>
    </source>
</evidence>
<evidence type="ECO:0000256" key="7">
    <source>
        <dbReference type="ARBA" id="ARBA00023242"/>
    </source>
</evidence>
<dbReference type="InterPro" id="IPR056267">
    <property type="entry name" value="Ada2b_C"/>
</dbReference>
<dbReference type="InterPro" id="IPR041983">
    <property type="entry name" value="ADA2-like_ZZ"/>
</dbReference>
<reference evidence="16" key="1">
    <citation type="submission" date="2025-08" db="UniProtKB">
        <authorList>
            <consortium name="RefSeq"/>
        </authorList>
    </citation>
    <scope>IDENTIFICATION</scope>
</reference>
<dbReference type="InterPro" id="IPR036388">
    <property type="entry name" value="WH-like_DNA-bd_sf"/>
</dbReference>
<evidence type="ECO:0000256" key="6">
    <source>
        <dbReference type="ARBA" id="ARBA00023163"/>
    </source>
</evidence>
<dbReference type="InterPro" id="IPR017930">
    <property type="entry name" value="Myb_dom"/>
</dbReference>
<dbReference type="InterPro" id="IPR009057">
    <property type="entry name" value="Homeodomain-like_sf"/>
</dbReference>
<dbReference type="RefSeq" id="XP_014669322.1">
    <property type="nucleotide sequence ID" value="XM_014813836.1"/>
</dbReference>
<dbReference type="Pfam" id="PF22941">
    <property type="entry name" value="TADA2A-like_3rd"/>
    <property type="match status" value="1"/>
</dbReference>
<feature type="domain" description="ZZ-type" evidence="12">
    <location>
        <begin position="1"/>
        <end position="56"/>
    </location>
</feature>
<dbReference type="Pfam" id="PF00249">
    <property type="entry name" value="Myb_DNA-binding"/>
    <property type="match status" value="1"/>
</dbReference>
<dbReference type="CDD" id="cd00167">
    <property type="entry name" value="SANT"/>
    <property type="match status" value="1"/>
</dbReference>
<dbReference type="InterPro" id="IPR017884">
    <property type="entry name" value="SANT_dom"/>
</dbReference>
<accession>A0ABM1EAV1</accession>
<dbReference type="PROSITE" id="PS51294">
    <property type="entry name" value="HTH_MYB"/>
    <property type="match status" value="1"/>
</dbReference>